<dbReference type="PANTHER" id="PTHR39638:SF2">
    <property type="entry name" value="YCF35"/>
    <property type="match status" value="1"/>
</dbReference>
<reference evidence="1 2" key="1">
    <citation type="submission" date="2019-08" db="EMBL/GenBank/DDBJ databases">
        <title>Carotenoids and Carotenoid Binding Proteins in the Halophilic Cyanobacterium Euhalothece sp. ZM00.</title>
        <authorList>
            <person name="Cho S.M."/>
            <person name="Song J.Y."/>
            <person name="Park Y.-I."/>
        </authorList>
    </citation>
    <scope>NUCLEOTIDE SEQUENCE [LARGE SCALE GENOMIC DNA]</scope>
    <source>
        <strain evidence="1 2">Z-M001</strain>
    </source>
</reference>
<dbReference type="InterPro" id="IPR009666">
    <property type="entry name" value="Uncharacterised_Ycf35"/>
</dbReference>
<organism evidence="1 2">
    <name type="scientific">Euhalothece natronophila Z-M001</name>
    <dbReference type="NCBI Taxonomy" id="522448"/>
    <lineage>
        <taxon>Bacteria</taxon>
        <taxon>Bacillati</taxon>
        <taxon>Cyanobacteriota</taxon>
        <taxon>Cyanophyceae</taxon>
        <taxon>Oscillatoriophycideae</taxon>
        <taxon>Chroococcales</taxon>
        <taxon>Halothecacae</taxon>
        <taxon>Halothece cluster</taxon>
        <taxon>Euhalothece</taxon>
    </lineage>
</organism>
<dbReference type="AlphaFoldDB" id="A0A5B8NQP4"/>
<dbReference type="Pfam" id="PF06868">
    <property type="entry name" value="DUF1257"/>
    <property type="match status" value="1"/>
</dbReference>
<dbReference type="EMBL" id="CP042326">
    <property type="protein sequence ID" value="QDZ41277.1"/>
    <property type="molecule type" value="Genomic_DNA"/>
</dbReference>
<protein>
    <submittedName>
        <fullName evidence="1">DUF1257 domain-containing protein</fullName>
    </submittedName>
</protein>
<sequence>MSHFSTIKIQIKNGDILQQILTELGYQVETNAQVRGYQGNRTNADYVIRQNNGYDLGFRNNQGNYELVADFWGASINEKEFLNQINQKYAHRTLMETVEEEGFDVEEEEVLEDGTVKVVVGKWV</sequence>
<evidence type="ECO:0000313" key="2">
    <source>
        <dbReference type="Proteomes" id="UP000318453"/>
    </source>
</evidence>
<accession>A0A5B8NQP4</accession>
<keyword evidence="2" id="KW-1185">Reference proteome</keyword>
<gene>
    <name evidence="1" type="ORF">FRE64_15825</name>
</gene>
<proteinExistence type="predicted"/>
<dbReference type="PANTHER" id="PTHR39638">
    <property type="entry name" value="YCF35"/>
    <property type="match status" value="1"/>
</dbReference>
<dbReference type="Proteomes" id="UP000318453">
    <property type="component" value="Chromosome"/>
</dbReference>
<evidence type="ECO:0000313" key="1">
    <source>
        <dbReference type="EMBL" id="QDZ41277.1"/>
    </source>
</evidence>
<name>A0A5B8NQP4_9CHRO</name>
<dbReference type="OrthoDB" id="163953at2"/>
<dbReference type="KEGG" id="enn:FRE64_15825"/>
<dbReference type="RefSeq" id="WP_146297111.1">
    <property type="nucleotide sequence ID" value="NZ_CP042326.1"/>
</dbReference>